<evidence type="ECO:0000256" key="7">
    <source>
        <dbReference type="ARBA" id="ARBA00022741"/>
    </source>
</evidence>
<sequence>MEIIFLEYPIRSSTAAETAVPKTLAIGHFDGVHRGHQNVIRRSMEAAKAEGLQAAVMTFHPHPKEVLGQGQQYVTCLTPLDDKIKRFLRLGVDVVYVIKFDLSFSAVTPAEFVEDVLRPLQVKKAIVGFDFTFGVRGSGHAETLVSLGQPDIGVEIVEPLMQDGDKVSSTLIRESLLEGSPETARQLLGESYEVRGIVVHGEGRGSKIGFPTANIEPEAAYVMPRQGVYAIMADVEGKLIHGVLNMGVKPTFHEHLPKPVLEAHLFDFNGDLYGKSIMIRFISFLRTEKKFGSIDELVKQIHSDAEQARAVLTAFNM</sequence>
<comment type="catalytic activity">
    <reaction evidence="13 14">
        <text>FMN + ATP + H(+) = FAD + diphosphate</text>
        <dbReference type="Rhea" id="RHEA:17237"/>
        <dbReference type="ChEBI" id="CHEBI:15378"/>
        <dbReference type="ChEBI" id="CHEBI:30616"/>
        <dbReference type="ChEBI" id="CHEBI:33019"/>
        <dbReference type="ChEBI" id="CHEBI:57692"/>
        <dbReference type="ChEBI" id="CHEBI:58210"/>
        <dbReference type="EC" id="2.7.7.2"/>
    </reaction>
</comment>
<keyword evidence="4 14" id="KW-0288">FMN</keyword>
<evidence type="ECO:0000256" key="3">
    <source>
        <dbReference type="ARBA" id="ARBA00022630"/>
    </source>
</evidence>
<keyword evidence="10 14" id="KW-0067">ATP-binding</keyword>
<dbReference type="Pfam" id="PF01687">
    <property type="entry name" value="Flavokinase"/>
    <property type="match status" value="1"/>
</dbReference>
<dbReference type="Proteomes" id="UP001596047">
    <property type="component" value="Unassembled WGS sequence"/>
</dbReference>
<keyword evidence="8 14" id="KW-0418">Kinase</keyword>
<evidence type="ECO:0000256" key="10">
    <source>
        <dbReference type="ARBA" id="ARBA00022840"/>
    </source>
</evidence>
<protein>
    <recommendedName>
        <fullName evidence="14">Riboflavin biosynthesis protein</fullName>
    </recommendedName>
    <domain>
        <recommendedName>
            <fullName evidence="14">Riboflavin kinase</fullName>
            <ecNumber evidence="14">2.7.1.26</ecNumber>
        </recommendedName>
        <alternativeName>
            <fullName evidence="14">Flavokinase</fullName>
        </alternativeName>
    </domain>
    <domain>
        <recommendedName>
            <fullName evidence="14">FMN adenylyltransferase</fullName>
            <ecNumber evidence="14">2.7.7.2</ecNumber>
        </recommendedName>
        <alternativeName>
            <fullName evidence="14">FAD pyrophosphorylase</fullName>
        </alternativeName>
        <alternativeName>
            <fullName evidence="14">FAD synthase</fullName>
        </alternativeName>
    </domain>
</protein>
<evidence type="ECO:0000256" key="13">
    <source>
        <dbReference type="ARBA" id="ARBA00049494"/>
    </source>
</evidence>
<dbReference type="Pfam" id="PF06574">
    <property type="entry name" value="FAD_syn"/>
    <property type="match status" value="1"/>
</dbReference>
<evidence type="ECO:0000256" key="4">
    <source>
        <dbReference type="ARBA" id="ARBA00022643"/>
    </source>
</evidence>
<comment type="caution">
    <text evidence="16">The sequence shown here is derived from an EMBL/GenBank/DDBJ whole genome shotgun (WGS) entry which is preliminary data.</text>
</comment>
<dbReference type="InterPro" id="IPR015864">
    <property type="entry name" value="FAD_synthase"/>
</dbReference>
<evidence type="ECO:0000256" key="5">
    <source>
        <dbReference type="ARBA" id="ARBA00022679"/>
    </source>
</evidence>
<dbReference type="Gene3D" id="2.40.30.30">
    <property type="entry name" value="Riboflavin kinase-like"/>
    <property type="match status" value="1"/>
</dbReference>
<dbReference type="EMBL" id="JBHSOW010000028">
    <property type="protein sequence ID" value="MFC5648976.1"/>
    <property type="molecule type" value="Genomic_DNA"/>
</dbReference>
<gene>
    <name evidence="16" type="ORF">ACFPYJ_07500</name>
</gene>
<keyword evidence="17" id="KW-1185">Reference proteome</keyword>
<keyword evidence="6 14" id="KW-0548">Nucleotidyltransferase</keyword>
<evidence type="ECO:0000313" key="17">
    <source>
        <dbReference type="Proteomes" id="UP001596047"/>
    </source>
</evidence>
<evidence type="ECO:0000256" key="8">
    <source>
        <dbReference type="ARBA" id="ARBA00022777"/>
    </source>
</evidence>
<dbReference type="GO" id="GO:0003919">
    <property type="term" value="F:FMN adenylyltransferase activity"/>
    <property type="evidence" value="ECO:0007669"/>
    <property type="project" value="UniProtKB-EC"/>
</dbReference>
<dbReference type="PANTHER" id="PTHR22749:SF6">
    <property type="entry name" value="RIBOFLAVIN KINASE"/>
    <property type="match status" value="1"/>
</dbReference>
<keyword evidence="5 14" id="KW-0808">Transferase</keyword>
<evidence type="ECO:0000256" key="1">
    <source>
        <dbReference type="ARBA" id="ARBA00004726"/>
    </source>
</evidence>
<comment type="pathway">
    <text evidence="1 14">Cofactor biosynthesis; FAD biosynthesis; FAD from FMN: step 1/1.</text>
</comment>
<dbReference type="RefSeq" id="WP_379187467.1">
    <property type="nucleotide sequence ID" value="NZ_JBHSOW010000028.1"/>
</dbReference>
<comment type="catalytic activity">
    <reaction evidence="12 14">
        <text>riboflavin + ATP = FMN + ADP + H(+)</text>
        <dbReference type="Rhea" id="RHEA:14357"/>
        <dbReference type="ChEBI" id="CHEBI:15378"/>
        <dbReference type="ChEBI" id="CHEBI:30616"/>
        <dbReference type="ChEBI" id="CHEBI:57986"/>
        <dbReference type="ChEBI" id="CHEBI:58210"/>
        <dbReference type="ChEBI" id="CHEBI:456216"/>
        <dbReference type="EC" id="2.7.1.26"/>
    </reaction>
</comment>
<dbReference type="CDD" id="cd02064">
    <property type="entry name" value="FAD_synthetase_N"/>
    <property type="match status" value="1"/>
</dbReference>
<evidence type="ECO:0000256" key="11">
    <source>
        <dbReference type="ARBA" id="ARBA00023268"/>
    </source>
</evidence>
<dbReference type="NCBIfam" id="TIGR00083">
    <property type="entry name" value="ribF"/>
    <property type="match status" value="1"/>
</dbReference>
<dbReference type="InterPro" id="IPR023468">
    <property type="entry name" value="Riboflavin_kinase"/>
</dbReference>
<dbReference type="SMART" id="SM00904">
    <property type="entry name" value="Flavokinase"/>
    <property type="match status" value="1"/>
</dbReference>
<dbReference type="SUPFAM" id="SSF82114">
    <property type="entry name" value="Riboflavin kinase-like"/>
    <property type="match status" value="1"/>
</dbReference>
<dbReference type="InterPro" id="IPR014729">
    <property type="entry name" value="Rossmann-like_a/b/a_fold"/>
</dbReference>
<evidence type="ECO:0000256" key="12">
    <source>
        <dbReference type="ARBA" id="ARBA00047880"/>
    </source>
</evidence>
<dbReference type="SUPFAM" id="SSF52374">
    <property type="entry name" value="Nucleotidylyl transferase"/>
    <property type="match status" value="1"/>
</dbReference>
<evidence type="ECO:0000313" key="16">
    <source>
        <dbReference type="EMBL" id="MFC5648976.1"/>
    </source>
</evidence>
<accession>A0ABW0VY04</accession>
<dbReference type="EC" id="2.7.1.26" evidence="14"/>
<dbReference type="PANTHER" id="PTHR22749">
    <property type="entry name" value="RIBOFLAVIN KINASE/FMN ADENYLYLTRANSFERASE"/>
    <property type="match status" value="1"/>
</dbReference>
<dbReference type="InterPro" id="IPR023465">
    <property type="entry name" value="Riboflavin_kinase_dom_sf"/>
</dbReference>
<reference evidence="17" key="1">
    <citation type="journal article" date="2019" name="Int. J. Syst. Evol. Microbiol.">
        <title>The Global Catalogue of Microorganisms (GCM) 10K type strain sequencing project: providing services to taxonomists for standard genome sequencing and annotation.</title>
        <authorList>
            <consortium name="The Broad Institute Genomics Platform"/>
            <consortium name="The Broad Institute Genome Sequencing Center for Infectious Disease"/>
            <person name="Wu L."/>
            <person name="Ma J."/>
        </authorList>
    </citation>
    <scope>NUCLEOTIDE SEQUENCE [LARGE SCALE GENOMIC DNA]</scope>
    <source>
        <strain evidence="17">CGMCC 1.3240</strain>
    </source>
</reference>
<dbReference type="NCBIfam" id="NF004160">
    <property type="entry name" value="PRK05627.1-3"/>
    <property type="match status" value="1"/>
</dbReference>
<evidence type="ECO:0000256" key="9">
    <source>
        <dbReference type="ARBA" id="ARBA00022827"/>
    </source>
</evidence>
<dbReference type="EC" id="2.7.7.2" evidence="14"/>
<keyword evidence="9 14" id="KW-0274">FAD</keyword>
<feature type="domain" description="Riboflavin kinase" evidence="15">
    <location>
        <begin position="187"/>
        <end position="313"/>
    </location>
</feature>
<keyword evidence="3 14" id="KW-0285">Flavoprotein</keyword>
<dbReference type="NCBIfam" id="NF004162">
    <property type="entry name" value="PRK05627.1-5"/>
    <property type="match status" value="1"/>
</dbReference>
<evidence type="ECO:0000259" key="15">
    <source>
        <dbReference type="SMART" id="SM00904"/>
    </source>
</evidence>
<dbReference type="GO" id="GO:0008531">
    <property type="term" value="F:riboflavin kinase activity"/>
    <property type="evidence" value="ECO:0007669"/>
    <property type="project" value="UniProtKB-EC"/>
</dbReference>
<evidence type="ECO:0000256" key="2">
    <source>
        <dbReference type="ARBA" id="ARBA00005201"/>
    </source>
</evidence>
<dbReference type="Gene3D" id="3.40.50.620">
    <property type="entry name" value="HUPs"/>
    <property type="match status" value="1"/>
</dbReference>
<comment type="pathway">
    <text evidence="2 14">Cofactor biosynthesis; FMN biosynthesis; FMN from riboflavin (ATP route): step 1/1.</text>
</comment>
<keyword evidence="11" id="KW-0511">Multifunctional enzyme</keyword>
<name>A0ABW0VY04_9BACL</name>
<dbReference type="InterPro" id="IPR015865">
    <property type="entry name" value="Riboflavin_kinase_bac/euk"/>
</dbReference>
<dbReference type="InterPro" id="IPR002606">
    <property type="entry name" value="Riboflavin_kinase_bac"/>
</dbReference>
<keyword evidence="7 14" id="KW-0547">Nucleotide-binding</keyword>
<proteinExistence type="inferred from homology"/>
<evidence type="ECO:0000256" key="14">
    <source>
        <dbReference type="PIRNR" id="PIRNR004491"/>
    </source>
</evidence>
<evidence type="ECO:0000256" key="6">
    <source>
        <dbReference type="ARBA" id="ARBA00022695"/>
    </source>
</evidence>
<organism evidence="16 17">
    <name type="scientific">Paenibacillus solisilvae</name>
    <dbReference type="NCBI Taxonomy" id="2486751"/>
    <lineage>
        <taxon>Bacteria</taxon>
        <taxon>Bacillati</taxon>
        <taxon>Bacillota</taxon>
        <taxon>Bacilli</taxon>
        <taxon>Bacillales</taxon>
        <taxon>Paenibacillaceae</taxon>
        <taxon>Paenibacillus</taxon>
    </lineage>
</organism>
<dbReference type="PIRSF" id="PIRSF004491">
    <property type="entry name" value="FAD_Synth"/>
    <property type="match status" value="1"/>
</dbReference>
<comment type="similarity">
    <text evidence="14">Belongs to the ribF family.</text>
</comment>